<feature type="signal peptide" evidence="2">
    <location>
        <begin position="1"/>
        <end position="23"/>
    </location>
</feature>
<dbReference type="EMBL" id="QYCN01000001">
    <property type="protein sequence ID" value="RIY14246.1"/>
    <property type="molecule type" value="Genomic_DNA"/>
</dbReference>
<keyword evidence="2" id="KW-0732">Signal</keyword>
<feature type="compositionally biased region" description="Basic and acidic residues" evidence="1">
    <location>
        <begin position="73"/>
        <end position="91"/>
    </location>
</feature>
<sequence length="91" mass="9495">MKRTFSLLRPAAAALLLTGLLSACNTGTDTGSTNVERGDNKSLDPAALHPDNAGADSATAGLRADTNRTTGRRQYEKAANAKDRNHDGIAD</sequence>
<dbReference type="Proteomes" id="UP000284250">
    <property type="component" value="Unassembled WGS sequence"/>
</dbReference>
<feature type="compositionally biased region" description="Polar residues" evidence="1">
    <location>
        <begin position="26"/>
        <end position="35"/>
    </location>
</feature>
<dbReference type="AlphaFoldDB" id="A0A418RA25"/>
<protein>
    <submittedName>
        <fullName evidence="3">Uncharacterized protein</fullName>
    </submittedName>
</protein>
<dbReference type="RefSeq" id="WP_119653864.1">
    <property type="nucleotide sequence ID" value="NZ_JBHUOI010000075.1"/>
</dbReference>
<feature type="chain" id="PRO_5019074663" evidence="2">
    <location>
        <begin position="24"/>
        <end position="91"/>
    </location>
</feature>
<feature type="region of interest" description="Disordered" evidence="1">
    <location>
        <begin position="26"/>
        <end position="91"/>
    </location>
</feature>
<evidence type="ECO:0000313" key="3">
    <source>
        <dbReference type="EMBL" id="RIY14246.1"/>
    </source>
</evidence>
<dbReference type="OrthoDB" id="886878at2"/>
<comment type="caution">
    <text evidence="3">The sequence shown here is derived from an EMBL/GenBank/DDBJ whole genome shotgun (WGS) entry which is preliminary data.</text>
</comment>
<proteinExistence type="predicted"/>
<evidence type="ECO:0000313" key="4">
    <source>
        <dbReference type="Proteomes" id="UP000284250"/>
    </source>
</evidence>
<keyword evidence="4" id="KW-1185">Reference proteome</keyword>
<gene>
    <name evidence="3" type="ORF">D0T11_00740</name>
</gene>
<accession>A0A418RA25</accession>
<dbReference type="PROSITE" id="PS51257">
    <property type="entry name" value="PROKAR_LIPOPROTEIN"/>
    <property type="match status" value="1"/>
</dbReference>
<name>A0A418RA25_9BACT</name>
<evidence type="ECO:0000256" key="2">
    <source>
        <dbReference type="SAM" id="SignalP"/>
    </source>
</evidence>
<reference evidence="3 4" key="1">
    <citation type="submission" date="2019-01" db="EMBL/GenBank/DDBJ databases">
        <title>Hymenobacter humicola sp. nov., isolated from soils in Antarctica.</title>
        <authorList>
            <person name="Sedlacek I."/>
            <person name="Holochova P."/>
            <person name="Kralova S."/>
            <person name="Pantucek R."/>
            <person name="Stankova E."/>
            <person name="Vrbovska V."/>
            <person name="Kristofova L."/>
            <person name="Svec P."/>
            <person name="Busse H.-J."/>
        </authorList>
    </citation>
    <scope>NUCLEOTIDE SEQUENCE [LARGE SCALE GENOMIC DNA]</scope>
    <source>
        <strain evidence="3 4">CCM 8852</strain>
    </source>
</reference>
<evidence type="ECO:0000256" key="1">
    <source>
        <dbReference type="SAM" id="MobiDB-lite"/>
    </source>
</evidence>
<organism evidence="3 4">
    <name type="scientific">Hymenobacter rubripertinctus</name>
    <dbReference type="NCBI Taxonomy" id="2029981"/>
    <lineage>
        <taxon>Bacteria</taxon>
        <taxon>Pseudomonadati</taxon>
        <taxon>Bacteroidota</taxon>
        <taxon>Cytophagia</taxon>
        <taxon>Cytophagales</taxon>
        <taxon>Hymenobacteraceae</taxon>
        <taxon>Hymenobacter</taxon>
    </lineage>
</organism>